<dbReference type="OrthoDB" id="674963at2759"/>
<dbReference type="EMBL" id="BFEA01000494">
    <property type="protein sequence ID" value="GBG84866.1"/>
    <property type="molecule type" value="Genomic_DNA"/>
</dbReference>
<dbReference type="Proteomes" id="UP000265515">
    <property type="component" value="Unassembled WGS sequence"/>
</dbReference>
<gene>
    <name evidence="2" type="ORF">CBR_g39242</name>
</gene>
<evidence type="ECO:0000256" key="1">
    <source>
        <dbReference type="SAM" id="MobiDB-lite"/>
    </source>
</evidence>
<feature type="region of interest" description="Disordered" evidence="1">
    <location>
        <begin position="58"/>
        <end position="201"/>
    </location>
</feature>
<sequence length="245" mass="25570">MGDAMKVLENRTIDSKQEMDIVAALDEMKSMREREIAKIDDELVRQAFSKKPSDPALRIILDEDEDGDAGDEELLKRGGSYDSAASQSKRSKALTGSDPSSGSFARPTDMLLSGSSASIAGSLHGGPPWQLSIGGPKLSPAPFLIKPKQPTKTAASTDNGERGGREDGHVGSPAKGERDGGKSVPRLGKPAEIQLGSSGNDVVMSTTVSHALDPKDSGVSGAGLASLMASYQGGSDSEDELDDEQ</sequence>
<feature type="compositionally biased region" description="Acidic residues" evidence="1">
    <location>
        <begin position="62"/>
        <end position="72"/>
    </location>
</feature>
<dbReference type="Gramene" id="GBG84866">
    <property type="protein sequence ID" value="GBG84866"/>
    <property type="gene ID" value="CBR_g39242"/>
</dbReference>
<name>A0A388LRA8_CHABU</name>
<feature type="compositionally biased region" description="Low complexity" evidence="1">
    <location>
        <begin position="111"/>
        <end position="126"/>
    </location>
</feature>
<keyword evidence="3" id="KW-1185">Reference proteome</keyword>
<dbReference type="STRING" id="69332.A0A388LRA8"/>
<dbReference type="AlphaFoldDB" id="A0A388LRA8"/>
<reference evidence="2 3" key="1">
    <citation type="journal article" date="2018" name="Cell">
        <title>The Chara Genome: Secondary Complexity and Implications for Plant Terrestrialization.</title>
        <authorList>
            <person name="Nishiyama T."/>
            <person name="Sakayama H."/>
            <person name="Vries J.D."/>
            <person name="Buschmann H."/>
            <person name="Saint-Marcoux D."/>
            <person name="Ullrich K.K."/>
            <person name="Haas F.B."/>
            <person name="Vanderstraeten L."/>
            <person name="Becker D."/>
            <person name="Lang D."/>
            <person name="Vosolsobe S."/>
            <person name="Rombauts S."/>
            <person name="Wilhelmsson P.K.I."/>
            <person name="Janitza P."/>
            <person name="Kern R."/>
            <person name="Heyl A."/>
            <person name="Rumpler F."/>
            <person name="Villalobos L.I.A.C."/>
            <person name="Clay J.M."/>
            <person name="Skokan R."/>
            <person name="Toyoda A."/>
            <person name="Suzuki Y."/>
            <person name="Kagoshima H."/>
            <person name="Schijlen E."/>
            <person name="Tajeshwar N."/>
            <person name="Catarino B."/>
            <person name="Hetherington A.J."/>
            <person name="Saltykova A."/>
            <person name="Bonnot C."/>
            <person name="Breuninger H."/>
            <person name="Symeonidi A."/>
            <person name="Radhakrishnan G.V."/>
            <person name="Van Nieuwerburgh F."/>
            <person name="Deforce D."/>
            <person name="Chang C."/>
            <person name="Karol K.G."/>
            <person name="Hedrich R."/>
            <person name="Ulvskov P."/>
            <person name="Glockner G."/>
            <person name="Delwiche C.F."/>
            <person name="Petrasek J."/>
            <person name="Van de Peer Y."/>
            <person name="Friml J."/>
            <person name="Beilby M."/>
            <person name="Dolan L."/>
            <person name="Kohara Y."/>
            <person name="Sugano S."/>
            <person name="Fujiyama A."/>
            <person name="Delaux P.-M."/>
            <person name="Quint M."/>
            <person name="TheiBen G."/>
            <person name="Hagemann M."/>
            <person name="Harholt J."/>
            <person name="Dunand C."/>
            <person name="Zachgo S."/>
            <person name="Langdale J."/>
            <person name="Maumus F."/>
            <person name="Straeten D.V.D."/>
            <person name="Gould S.B."/>
            <person name="Rensing S.A."/>
        </authorList>
    </citation>
    <scope>NUCLEOTIDE SEQUENCE [LARGE SCALE GENOMIC DNA]</scope>
    <source>
        <strain evidence="2 3">S276</strain>
    </source>
</reference>
<organism evidence="2 3">
    <name type="scientific">Chara braunii</name>
    <name type="common">Braun's stonewort</name>
    <dbReference type="NCBI Taxonomy" id="69332"/>
    <lineage>
        <taxon>Eukaryota</taxon>
        <taxon>Viridiplantae</taxon>
        <taxon>Streptophyta</taxon>
        <taxon>Charophyceae</taxon>
        <taxon>Charales</taxon>
        <taxon>Characeae</taxon>
        <taxon>Chara</taxon>
    </lineage>
</organism>
<protein>
    <submittedName>
        <fullName evidence="2">Uncharacterized protein</fullName>
    </submittedName>
</protein>
<comment type="caution">
    <text evidence="2">The sequence shown here is derived from an EMBL/GenBank/DDBJ whole genome shotgun (WGS) entry which is preliminary data.</text>
</comment>
<proteinExistence type="predicted"/>
<evidence type="ECO:0000313" key="3">
    <source>
        <dbReference type="Proteomes" id="UP000265515"/>
    </source>
</evidence>
<feature type="compositionally biased region" description="Basic and acidic residues" evidence="1">
    <location>
        <begin position="159"/>
        <end position="181"/>
    </location>
</feature>
<accession>A0A388LRA8</accession>
<evidence type="ECO:0000313" key="2">
    <source>
        <dbReference type="EMBL" id="GBG84866.1"/>
    </source>
</evidence>